<dbReference type="RefSeq" id="WP_036603499.1">
    <property type="nucleotide sequence ID" value="NZ_CP076607.1"/>
</dbReference>
<accession>A0A1H8VV75</accession>
<dbReference type="STRING" id="1333845.SAMN04487895_12758"/>
<reference evidence="2 3" key="1">
    <citation type="submission" date="2016-10" db="EMBL/GenBank/DDBJ databases">
        <authorList>
            <person name="de Groot N.N."/>
        </authorList>
    </citation>
    <scope>NUCLEOTIDE SEQUENCE [LARGE SCALE GENOMIC DNA]</scope>
    <source>
        <strain evidence="2 3">CGMCC 1.10238</strain>
    </source>
</reference>
<keyword evidence="4" id="KW-1185">Reference proteome</keyword>
<evidence type="ECO:0000313" key="2">
    <source>
        <dbReference type="EMBL" id="SEP18818.1"/>
    </source>
</evidence>
<organism evidence="2 3">
    <name type="scientific">Paenibacillus sophorae</name>
    <dbReference type="NCBI Taxonomy" id="1333845"/>
    <lineage>
        <taxon>Bacteria</taxon>
        <taxon>Bacillati</taxon>
        <taxon>Bacillota</taxon>
        <taxon>Bacilli</taxon>
        <taxon>Bacillales</taxon>
        <taxon>Paenibacillaceae</taxon>
        <taxon>Paenibacillus</taxon>
    </lineage>
</organism>
<dbReference type="Proteomes" id="UP000683429">
    <property type="component" value="Chromosome"/>
</dbReference>
<dbReference type="AlphaFoldDB" id="A0A1H8VV75"/>
<name>A0A1H8VV75_9BACL</name>
<proteinExistence type="predicted"/>
<protein>
    <submittedName>
        <fullName evidence="1">DUF771 domain-containing protein</fullName>
    </submittedName>
</protein>
<dbReference type="Pfam" id="PF05595">
    <property type="entry name" value="DUF771"/>
    <property type="match status" value="1"/>
</dbReference>
<dbReference type="EMBL" id="CP076607">
    <property type="protein sequence ID" value="QWU15710.1"/>
    <property type="molecule type" value="Genomic_DNA"/>
</dbReference>
<evidence type="ECO:0000313" key="3">
    <source>
        <dbReference type="Proteomes" id="UP000198809"/>
    </source>
</evidence>
<dbReference type="OrthoDB" id="2187161at2"/>
<reference evidence="1 4" key="2">
    <citation type="submission" date="2021-06" db="EMBL/GenBank/DDBJ databases">
        <title>Whole genome sequence of Paenibacillus sophorae DSM23020 for comparative genomics.</title>
        <authorList>
            <person name="Kim M.-J."/>
            <person name="Lee G."/>
            <person name="Shin J.-H."/>
        </authorList>
    </citation>
    <scope>NUCLEOTIDE SEQUENCE [LARGE SCALE GENOMIC DNA]</scope>
    <source>
        <strain evidence="1 4">DSM 23020</strain>
    </source>
</reference>
<dbReference type="EMBL" id="FODH01000027">
    <property type="protein sequence ID" value="SEP18818.1"/>
    <property type="molecule type" value="Genomic_DNA"/>
</dbReference>
<gene>
    <name evidence="1" type="ORF">KP014_28505</name>
    <name evidence="2" type="ORF">SAMN04487895_12758</name>
</gene>
<sequence>MEERTEFKIIIDPKYIRQLIEDETRRLLQDKGPGMWWDLKRLEAETCRKRDWLLENVLLNPAFKEQMQFITNNCEGGRWMFRGLEMQRFLDEHFHDLNRPR</sequence>
<evidence type="ECO:0000313" key="4">
    <source>
        <dbReference type="Proteomes" id="UP000683429"/>
    </source>
</evidence>
<evidence type="ECO:0000313" key="1">
    <source>
        <dbReference type="EMBL" id="QWU15710.1"/>
    </source>
</evidence>
<dbReference type="InterPro" id="IPR008489">
    <property type="entry name" value="DUF771"/>
</dbReference>
<dbReference type="Proteomes" id="UP000198809">
    <property type="component" value="Unassembled WGS sequence"/>
</dbReference>